<reference evidence="4" key="2">
    <citation type="submission" date="2020-12" db="UniProtKB">
        <authorList>
            <consortium name="WormBaseParasite"/>
        </authorList>
    </citation>
    <scope>IDENTIFICATION</scope>
</reference>
<accession>A0A090MXR7</accession>
<dbReference type="EMBL" id="LN609529">
    <property type="protein sequence ID" value="CEF65904.1"/>
    <property type="molecule type" value="Genomic_DNA"/>
</dbReference>
<dbReference type="AlphaFoldDB" id="A0A090MXR7"/>
<keyword evidence="3" id="KW-1185">Reference proteome</keyword>
<proteinExistence type="predicted"/>
<sequence>MQTLQLKSKSVKNFLKNKKKEQEKCNDKNLKNQNTTTIESDNGKKNSCNNFGHKIKKATNKHNINSNLKNNTCTSIVLDSPQVKKSAFNNNQNKTISIDKKKDTSKKKEKLSKKIKDKYNTSFSSNTKTNTKDKSKTTEILPNRIYKNQKNTSRSISASSSNTKSLESKKLSTKSKSKCSQSIDLGSTKFTSSSKIVKKKLKNIGQSIGSKKPNISALKKQLLSITKESRYRRIQKIDEEDYILSMADLKPSIKRAINSMKSFGRNSSCNKKESKFNQKDSYSYLANLSVKDGKKLVSEEVYNKLHMNNKFTKEVFTNSKGRPLWCIKTGENSDDSTTESGDICALVSDALLAYCDGNFQIPEQLPRICTSDPSGDLQEFTKNDYLYTTKNVINNTVRTFSKMEEFKEVM</sequence>
<feature type="compositionally biased region" description="Polar residues" evidence="1">
    <location>
        <begin position="31"/>
        <end position="47"/>
    </location>
</feature>
<evidence type="ECO:0000313" key="3">
    <source>
        <dbReference type="Proteomes" id="UP000035682"/>
    </source>
</evidence>
<evidence type="ECO:0000313" key="5">
    <source>
        <dbReference type="WormBase" id="SRAE_2000057800"/>
    </source>
</evidence>
<name>A0A090MXR7_STRRB</name>
<dbReference type="WormBase" id="SRAE_2000057800">
    <property type="protein sequence ID" value="SRP12096"/>
    <property type="gene ID" value="WBGene00260774"/>
</dbReference>
<dbReference type="RefSeq" id="XP_024505104.1">
    <property type="nucleotide sequence ID" value="XM_024651425.1"/>
</dbReference>
<feature type="compositionally biased region" description="Low complexity" evidence="1">
    <location>
        <begin position="120"/>
        <end position="129"/>
    </location>
</feature>
<gene>
    <name evidence="2 4 5" type="ORF">SRAE_2000057800</name>
</gene>
<evidence type="ECO:0000256" key="1">
    <source>
        <dbReference type="SAM" id="MobiDB-lite"/>
    </source>
</evidence>
<evidence type="ECO:0000313" key="4">
    <source>
        <dbReference type="WBParaSite" id="SRAE_2000057800.1"/>
    </source>
</evidence>
<dbReference type="GeneID" id="36378268"/>
<organism evidence="2">
    <name type="scientific">Strongyloides ratti</name>
    <name type="common">Parasitic roundworm</name>
    <dbReference type="NCBI Taxonomy" id="34506"/>
    <lineage>
        <taxon>Eukaryota</taxon>
        <taxon>Metazoa</taxon>
        <taxon>Ecdysozoa</taxon>
        <taxon>Nematoda</taxon>
        <taxon>Chromadorea</taxon>
        <taxon>Rhabditida</taxon>
        <taxon>Tylenchina</taxon>
        <taxon>Panagrolaimomorpha</taxon>
        <taxon>Strongyloidoidea</taxon>
        <taxon>Strongyloididae</taxon>
        <taxon>Strongyloides</taxon>
    </lineage>
</organism>
<feature type="region of interest" description="Disordered" evidence="1">
    <location>
        <begin position="17"/>
        <end position="47"/>
    </location>
</feature>
<protein>
    <submittedName>
        <fullName evidence="2 4">Uncharacterized protein</fullName>
    </submittedName>
</protein>
<dbReference type="WBParaSite" id="SRAE_2000057800.1">
    <property type="protein sequence ID" value="SRAE_2000057800.1"/>
    <property type="gene ID" value="WBGene00260774"/>
</dbReference>
<dbReference type="Proteomes" id="UP000035682">
    <property type="component" value="Unplaced"/>
</dbReference>
<feature type="compositionally biased region" description="Basic and acidic residues" evidence="1">
    <location>
        <begin position="20"/>
        <end position="30"/>
    </location>
</feature>
<feature type="compositionally biased region" description="Low complexity" evidence="1">
    <location>
        <begin position="153"/>
        <end position="165"/>
    </location>
</feature>
<evidence type="ECO:0000313" key="2">
    <source>
        <dbReference type="EMBL" id="CEF65904.1"/>
    </source>
</evidence>
<reference evidence="2 3" key="1">
    <citation type="submission" date="2014-09" db="EMBL/GenBank/DDBJ databases">
        <authorList>
            <person name="Martin A.A."/>
        </authorList>
    </citation>
    <scope>NUCLEOTIDE SEQUENCE</scope>
    <source>
        <strain evidence="3">ED321</strain>
        <strain evidence="2">ED321 Heterogonic</strain>
    </source>
</reference>
<feature type="region of interest" description="Disordered" evidence="1">
    <location>
        <begin position="88"/>
        <end position="173"/>
    </location>
</feature>
<dbReference type="CTD" id="36378268"/>